<dbReference type="EMBL" id="SMSI01000001">
    <property type="protein sequence ID" value="TDH37922.1"/>
    <property type="molecule type" value="Genomic_DNA"/>
</dbReference>
<dbReference type="InterPro" id="IPR000045">
    <property type="entry name" value="Prepilin_IV_endopep_pep"/>
</dbReference>
<reference evidence="8 9" key="1">
    <citation type="journal article" date="2013" name="Int. J. Syst. Evol. Microbiol.">
        <title>Hoeflea suaedae sp. nov., an endophytic bacterium isolated from the root of the halophyte Suaeda maritima.</title>
        <authorList>
            <person name="Chung E.J."/>
            <person name="Park J.A."/>
            <person name="Pramanik P."/>
            <person name="Bibi F."/>
            <person name="Jeon C.O."/>
            <person name="Chung Y.R."/>
        </authorList>
    </citation>
    <scope>NUCLEOTIDE SEQUENCE [LARGE SCALE GENOMIC DNA]</scope>
    <source>
        <strain evidence="8 9">YC6898</strain>
    </source>
</reference>
<feature type="transmembrane region" description="Helical" evidence="6">
    <location>
        <begin position="97"/>
        <end position="118"/>
    </location>
</feature>
<dbReference type="OrthoDB" id="5329005at2"/>
<evidence type="ECO:0000256" key="5">
    <source>
        <dbReference type="ARBA" id="ARBA00023136"/>
    </source>
</evidence>
<dbReference type="Gene3D" id="1.20.120.1220">
    <property type="match status" value="1"/>
</dbReference>
<keyword evidence="9" id="KW-1185">Reference proteome</keyword>
<evidence type="ECO:0000259" key="7">
    <source>
        <dbReference type="Pfam" id="PF01478"/>
    </source>
</evidence>
<gene>
    <name evidence="8" type="ORF">E2A64_01935</name>
</gene>
<comment type="subcellular location">
    <subcellularLocation>
        <location evidence="1">Cell membrane</location>
        <topology evidence="1">Multi-pass membrane protein</topology>
    </subcellularLocation>
</comment>
<dbReference type="Proteomes" id="UP000295131">
    <property type="component" value="Unassembled WGS sequence"/>
</dbReference>
<dbReference type="InterPro" id="IPR052218">
    <property type="entry name" value="Preflagellin_Peptidase"/>
</dbReference>
<comment type="caution">
    <text evidence="8">The sequence shown here is derived from an EMBL/GenBank/DDBJ whole genome shotgun (WGS) entry which is preliminary data.</text>
</comment>
<evidence type="ECO:0000256" key="3">
    <source>
        <dbReference type="ARBA" id="ARBA00022692"/>
    </source>
</evidence>
<feature type="transmembrane region" description="Helical" evidence="6">
    <location>
        <begin position="58"/>
        <end position="77"/>
    </location>
</feature>
<dbReference type="PANTHER" id="PTHR36506">
    <property type="entry name" value="PREFLAGELLIN PEPTIDASE"/>
    <property type="match status" value="1"/>
</dbReference>
<evidence type="ECO:0000256" key="4">
    <source>
        <dbReference type="ARBA" id="ARBA00022989"/>
    </source>
</evidence>
<dbReference type="GO" id="GO:0004190">
    <property type="term" value="F:aspartic-type endopeptidase activity"/>
    <property type="evidence" value="ECO:0007669"/>
    <property type="project" value="InterPro"/>
</dbReference>
<keyword evidence="3 6" id="KW-0812">Transmembrane</keyword>
<dbReference type="AlphaFoldDB" id="A0A4R5PLU7"/>
<evidence type="ECO:0000256" key="6">
    <source>
        <dbReference type="SAM" id="Phobius"/>
    </source>
</evidence>
<keyword evidence="2" id="KW-1003">Cell membrane</keyword>
<keyword evidence="4 6" id="KW-1133">Transmembrane helix</keyword>
<feature type="domain" description="Prepilin type IV endopeptidase peptidase" evidence="7">
    <location>
        <begin position="9"/>
        <end position="110"/>
    </location>
</feature>
<dbReference type="Pfam" id="PF01478">
    <property type="entry name" value="Peptidase_A24"/>
    <property type="match status" value="1"/>
</dbReference>
<dbReference type="RefSeq" id="WP_133282759.1">
    <property type="nucleotide sequence ID" value="NZ_SMSI01000001.1"/>
</dbReference>
<protein>
    <submittedName>
        <fullName evidence="8">Peptidase</fullName>
    </submittedName>
</protein>
<sequence>MLDAAIFVVFPLLMAVAAFSDMVSMTIPNRISVILFAAFLVIAPFAGLGIVQIGWHVAAGFIVLAVCFTLFALNMMGGGDAKILAASAVWFGYNLDLLGYIVTVGIYGGILTFVVLILRANQQTLMALPLPIPLHFFNSKKGVPYAIAIGLAALTCYPDSVLMRIALN</sequence>
<feature type="transmembrane region" description="Helical" evidence="6">
    <location>
        <begin position="30"/>
        <end position="51"/>
    </location>
</feature>
<accession>A0A4R5PLU7</accession>
<dbReference type="GO" id="GO:0005886">
    <property type="term" value="C:plasma membrane"/>
    <property type="evidence" value="ECO:0007669"/>
    <property type="project" value="UniProtKB-SubCell"/>
</dbReference>
<evidence type="ECO:0000256" key="2">
    <source>
        <dbReference type="ARBA" id="ARBA00022475"/>
    </source>
</evidence>
<evidence type="ECO:0000256" key="1">
    <source>
        <dbReference type="ARBA" id="ARBA00004651"/>
    </source>
</evidence>
<organism evidence="8 9">
    <name type="scientific">Pseudohoeflea suaedae</name>
    <dbReference type="NCBI Taxonomy" id="877384"/>
    <lineage>
        <taxon>Bacteria</taxon>
        <taxon>Pseudomonadati</taxon>
        <taxon>Pseudomonadota</taxon>
        <taxon>Alphaproteobacteria</taxon>
        <taxon>Hyphomicrobiales</taxon>
        <taxon>Rhizobiaceae</taxon>
        <taxon>Pseudohoeflea</taxon>
    </lineage>
</organism>
<proteinExistence type="predicted"/>
<keyword evidence="5 6" id="KW-0472">Membrane</keyword>
<evidence type="ECO:0000313" key="9">
    <source>
        <dbReference type="Proteomes" id="UP000295131"/>
    </source>
</evidence>
<name>A0A4R5PLU7_9HYPH</name>
<evidence type="ECO:0000313" key="8">
    <source>
        <dbReference type="EMBL" id="TDH37922.1"/>
    </source>
</evidence>
<dbReference type="PANTHER" id="PTHR36506:SF1">
    <property type="entry name" value="PREFLAGELLIN PEPTIDASE"/>
    <property type="match status" value="1"/>
</dbReference>